<dbReference type="AlphaFoldDB" id="A0A543KNJ7"/>
<protein>
    <submittedName>
        <fullName evidence="2">Uncharacterized protein</fullName>
    </submittedName>
</protein>
<dbReference type="Proteomes" id="UP000315133">
    <property type="component" value="Unassembled WGS sequence"/>
</dbReference>
<name>A0A543KNJ7_9MICO</name>
<sequence>MSATTQQFDETKHPRGEGGRFTTKPCSEADVDLAGPAAPGEHLFGEASVRADRWGQVVTVQGPTLFLGAAIPEEHAQDPEYLDRRWHRIEAFVAEEYDAKVSRTPGDDGPVMDVQLSWEMSFEDAKAEDAEKLIAQARQRLLDPASQLPEHLRDHVQPRSGVQELQDALEEEDFDGRTRFSSELDQYLTRTDAEAQTPRGITLDPDEAGLTYPADVDQESLDRAVASARDYLEILHTVRRPEARDGLFIAVEPTGRLAMFAPTAWRQPTEQPLLPWRAPNAMPVAKVDMDGHASLLTVEETPCKDCGEPLEDKASPNMRRVCMACTGEWDDEAP</sequence>
<proteinExistence type="predicted"/>
<organism evidence="2 3">
    <name type="scientific">Ornithinimicrobium humiphilum</name>
    <dbReference type="NCBI Taxonomy" id="125288"/>
    <lineage>
        <taxon>Bacteria</taxon>
        <taxon>Bacillati</taxon>
        <taxon>Actinomycetota</taxon>
        <taxon>Actinomycetes</taxon>
        <taxon>Micrococcales</taxon>
        <taxon>Ornithinimicrobiaceae</taxon>
        <taxon>Ornithinimicrobium</taxon>
    </lineage>
</organism>
<feature type="region of interest" description="Disordered" evidence="1">
    <location>
        <begin position="1"/>
        <end position="26"/>
    </location>
</feature>
<dbReference type="OrthoDB" id="9815586at2"/>
<evidence type="ECO:0000313" key="3">
    <source>
        <dbReference type="Proteomes" id="UP000315133"/>
    </source>
</evidence>
<evidence type="ECO:0000256" key="1">
    <source>
        <dbReference type="SAM" id="MobiDB-lite"/>
    </source>
</evidence>
<gene>
    <name evidence="2" type="ORF">FB476_1510</name>
</gene>
<accession>A0A543KNJ7</accession>
<comment type="caution">
    <text evidence="2">The sequence shown here is derived from an EMBL/GenBank/DDBJ whole genome shotgun (WGS) entry which is preliminary data.</text>
</comment>
<keyword evidence="3" id="KW-1185">Reference proteome</keyword>
<reference evidence="2 3" key="1">
    <citation type="submission" date="2019-06" db="EMBL/GenBank/DDBJ databases">
        <title>Sequencing the genomes of 1000 actinobacteria strains.</title>
        <authorList>
            <person name="Klenk H.-P."/>
        </authorList>
    </citation>
    <scope>NUCLEOTIDE SEQUENCE [LARGE SCALE GENOMIC DNA]</scope>
    <source>
        <strain evidence="2 3">DSM 12362</strain>
    </source>
</reference>
<dbReference type="EMBL" id="VFPU01000001">
    <property type="protein sequence ID" value="TQM96634.1"/>
    <property type="molecule type" value="Genomic_DNA"/>
</dbReference>
<evidence type="ECO:0000313" key="2">
    <source>
        <dbReference type="EMBL" id="TQM96634.1"/>
    </source>
</evidence>
<dbReference type="RefSeq" id="WP_141818223.1">
    <property type="nucleotide sequence ID" value="NZ_BAAAIL010000003.1"/>
</dbReference>
<feature type="compositionally biased region" description="Basic and acidic residues" evidence="1">
    <location>
        <begin position="9"/>
        <end position="18"/>
    </location>
</feature>